<evidence type="ECO:0000256" key="11">
    <source>
        <dbReference type="PROSITE-ProRule" id="PRU00354"/>
    </source>
</evidence>
<keyword evidence="13" id="KW-0472">Membrane</keyword>
<feature type="region of interest" description="Disordered" evidence="12">
    <location>
        <begin position="1569"/>
        <end position="1610"/>
    </location>
</feature>
<feature type="region of interest" description="Disordered" evidence="12">
    <location>
        <begin position="136"/>
        <end position="207"/>
    </location>
</feature>
<feature type="compositionally biased region" description="Basic and acidic residues" evidence="12">
    <location>
        <begin position="1462"/>
        <end position="1476"/>
    </location>
</feature>
<dbReference type="InterPro" id="IPR029063">
    <property type="entry name" value="SAM-dependent_MTases_sf"/>
</dbReference>
<evidence type="ECO:0000256" key="1">
    <source>
        <dbReference type="ARBA" id="ARBA00001928"/>
    </source>
</evidence>
<evidence type="ECO:0000259" key="16">
    <source>
        <dbReference type="PROSITE" id="PS51293"/>
    </source>
</evidence>
<feature type="compositionally biased region" description="Basic and acidic residues" evidence="12">
    <location>
        <begin position="1488"/>
        <end position="1506"/>
    </location>
</feature>
<keyword evidence="3 11" id="KW-0808">Transferase</keyword>
<feature type="compositionally biased region" description="Pro residues" evidence="12">
    <location>
        <begin position="2240"/>
        <end position="2251"/>
    </location>
</feature>
<dbReference type="PROSITE" id="PS01330">
    <property type="entry name" value="PABS_1"/>
    <property type="match status" value="1"/>
</dbReference>
<feature type="region of interest" description="Disordered" evidence="12">
    <location>
        <begin position="2211"/>
        <end position="2289"/>
    </location>
</feature>
<dbReference type="CDD" id="cd00167">
    <property type="entry name" value="SANT"/>
    <property type="match status" value="1"/>
</dbReference>
<feature type="region of interest" description="Disordered" evidence="12">
    <location>
        <begin position="2444"/>
        <end position="2477"/>
    </location>
</feature>
<evidence type="ECO:0000256" key="12">
    <source>
        <dbReference type="SAM" id="MobiDB-lite"/>
    </source>
</evidence>
<evidence type="ECO:0000256" key="2">
    <source>
        <dbReference type="ARBA" id="ARBA00007867"/>
    </source>
</evidence>
<dbReference type="InterPro" id="IPR001005">
    <property type="entry name" value="SANT/Myb"/>
</dbReference>
<comment type="similarity">
    <text evidence="2">Belongs to the spermidine/spermine synthase family.</text>
</comment>
<dbReference type="Pfam" id="PF00249">
    <property type="entry name" value="Myb_DNA-binding"/>
    <property type="match status" value="1"/>
</dbReference>
<comment type="cofactor">
    <cofactor evidence="1">
        <name>pyruvate</name>
        <dbReference type="ChEBI" id="CHEBI:15361"/>
    </cofactor>
</comment>
<feature type="region of interest" description="Disordered" evidence="12">
    <location>
        <begin position="837"/>
        <end position="984"/>
    </location>
</feature>
<keyword evidence="7" id="KW-0865">Zymogen</keyword>
<keyword evidence="5" id="KW-0068">Autocatalytic cleavage</keyword>
<evidence type="ECO:0000256" key="4">
    <source>
        <dbReference type="ARBA" id="ARBA00022793"/>
    </source>
</evidence>
<evidence type="ECO:0000256" key="8">
    <source>
        <dbReference type="ARBA" id="ARBA00023239"/>
    </source>
</evidence>
<feature type="compositionally biased region" description="Low complexity" evidence="12">
    <location>
        <begin position="2445"/>
        <end position="2477"/>
    </location>
</feature>
<feature type="domain" description="SANT" evidence="16">
    <location>
        <begin position="1954"/>
        <end position="2005"/>
    </location>
</feature>
<gene>
    <name evidence="18" type="ORF">QTG54_000267</name>
</gene>
<feature type="domain" description="PABS" evidence="15">
    <location>
        <begin position="354"/>
        <end position="643"/>
    </location>
</feature>
<feature type="compositionally biased region" description="Gly residues" evidence="12">
    <location>
        <begin position="1239"/>
        <end position="1248"/>
    </location>
</feature>
<feature type="region of interest" description="Disordered" evidence="12">
    <location>
        <begin position="1077"/>
        <end position="1510"/>
    </location>
</feature>
<dbReference type="EMBL" id="JATAAI010000001">
    <property type="protein sequence ID" value="KAK1748328.1"/>
    <property type="molecule type" value="Genomic_DNA"/>
</dbReference>
<feature type="compositionally biased region" description="Gly residues" evidence="12">
    <location>
        <begin position="1277"/>
        <end position="1292"/>
    </location>
</feature>
<dbReference type="PANTHER" id="PTHR11558:SF11">
    <property type="entry name" value="SPERMIDINE SYNTHASE"/>
    <property type="match status" value="1"/>
</dbReference>
<feature type="compositionally biased region" description="Basic and acidic residues" evidence="12">
    <location>
        <begin position="838"/>
        <end position="847"/>
    </location>
</feature>
<dbReference type="PROSITE" id="PS51293">
    <property type="entry name" value="SANT"/>
    <property type="match status" value="2"/>
</dbReference>
<feature type="compositionally biased region" description="Low complexity" evidence="12">
    <location>
        <begin position="1190"/>
        <end position="1208"/>
    </location>
</feature>
<sequence length="2477" mass="275104">MTKPGKFSIQLSGTFILLSIIISTLLAFSVGWISRLVLLTSAGINPFHSDSTAVALREASSYSSAIDVILDDGNSRGMSGKDVIKQLPAPKVLAGKQVPYTTYTSKSFPNEGTSTSNTLHIDRTVPLYISAQSKKEFDGGPDFRSDTKKSTGDDKGWKPLNADPPCDACSRGKEKKNELSTTTEGEEDSAEASSINDDGHNDDSDGLHLPAGQHLLVDIKDVDSEFLNSEERLASAMIDLTNESKLTLLSYHCHSLVPIGVSCAGVLLESHVAFHTWPLEGVITLDLFTCGGGKLVPLMPLIERLFSVKQTPSEGENEEDIPEPTLLWAHKLRGFREGFAPGYVRTSNPLDEGLGWSVLGRLDFDMKRPLLSTKTAFQHVDIYEVLDPDHRDLESYQMSLSNTDGAYESMHPELFIPNKILFLDGVQQSTLYGDAPYHESIVHPAMFTHENPKRVAIIGGGEGATLREALKHNTVEKAVMIEIDEDVVQLSREYLKEWSDCSNLVGSANDCFEDPRAEVRYEDATQYFISGFPTDEAVNGSDKFDVIVMDSLDPNVKISYAVDLYSNDAYIESLYNGLTESGILVIQLGESNTDDDPADEVGKFENRAIIKEKLKEVGFKSMHIYTEEHCEFQWPWTILVAFKDANTKQNWHRSAAETDLEIRKRLLTTKSGRPALRNYDGATHYNYQLPPKSFEISYCRQEETPDECAMLTTDEFVGVVEDDDSSIAYNPVVERRLNHKVKAENKASAEAYNTDWINAWKAAKFSDKPLEVARARTSFMGGYNIMREGEKNGQTFCRFKLSLTCRLHEIQTNPAHERITTLMHSCILTNYRANTNKIKMDPRDPRYRHMNSGGGGGGLSSSDNNNQGGGGRGYTGTNSNNPHHNPHNSHHGGGGPGLGRGGGGYHHQYHGGGGHRKSFGRGGGGGGYHNNNNNSNINNPNNPAHKERELMNIYGRGNTNAGGGDNNDNNNKNMGPPPHQRKYHNPCRFAGHDHEWKDCPNNFRNKKKNMMNMNSSMMSHNNSMGGGMNSNSMGNVGGNGGALGGDHYGPASSSYEVGGSSGGGKISNSMDRPLIVGSRSQSDFYGGGGGDRGYSNNTNKNDRPSLLGSRSQSFGDNPRVSAGGGGGDGGMMGGGKSHYSPSPRNSFAGVGGSGVGGSSSDRRRNPSIFSPHPGPGGGGGGDNTRPAPMSSSSRGYSSSYTPTSSSYRKVGGGGGGRPHHFSEDVINDVPAPPISSSPSGGGGGGGGDMMWSAGSSPSKSPGEIMSTPHSRSERGVGGEGYRGSNGGGGGGVRPHHHTPHHYQQPQHRGSFSGNKSSGGDIRPSPYNKSPGEVRGDMQHEGVGGGQQQQQPHRGSFTKSPGEIRPSPYSKSPGEIRGDSHHENSYHHRGSFSSGKSTVEIRHRPSFESPHNNSFVARQDSFGGGPSSPRHSRENAPSSPRHQYSRGASGDMPSYSNNTSSFSREESNEVTVKKADEGPAPPTKQPRSSIEKDIKEPPSPVKEEKKPASLTCSALKDEVKIGKAEDIICRMAKIMDNSSASVSSKEGLTPLPTKIEITKCMAELEKKIKTKGKQATTTKKEVREMEEQEKEERMRKEMDKIKEEERKAQEELDKRRQIEKEFEDRINERNQSVEDKREELMRVFNARKGEFKEQRRSGRAKLENDCQAAIDEKVSGLTKEIFTVREKVKEAERTIQELDELAFQEANMAAMPEMIEEDGADSLPTMDAPGKMSGLIGTLLAQNQRTASEAHHDSLSAIPYFPQAARDGDTVSNEEWSNRARKVTGIHDALYLEPKDIPTFEENNRAFLELAPRMKECIRVQNEKLKSRWTDLANQYVTRQTIYKEETGVDLESSGGYFSAGKPIEIDEPAPRGNNPYRRPRRGISQGDVVRSEYEQEQIIAELAAKEAMEKRIKEGGCALPRQQGLLERQLFASYSNGFFAHRVDDMLADEEERRHVNIWSDMEKCIFLDRFLHHPKDFRKIATFLRNKSTKDCIKFYYDSKKTVPYKQALKEFLLRKKRRGDVVPWDATIQSVLSVGATVKAGTSAEKPLRISIPANDCTYHSKSFHPMKLEVFTNLEESVLNAKHSDDEKKEHKPRRSNWFILESRSRKYIKHRDEKEHHHKRKAAVALSEEEEDPKKVQRKNDMPSAQEEPPKKKHKAQKWKAEEKRLLYEALEKHGHNWAAISKAVGTRTDIQSKNYFHDNEEKITKQLNERAGKGKDAEGVKVKKKPGRKKKIKDPPPSSTPPPPSNPEVEVTSKPDSVDSSVSNTTSNATTAEKEEQYRQQMILQQQQDHIRQQIHLQQQQQHIQRLVQQQQQEEIYRQHQEEMYRQQVHHLRQQEILQAHAQHMQHQQHYHDQMGQHNYETNQLQNLQQLLAMRGRQSPYYQGGNGNNGGDLERIFQAASAAGIPQSALEAALANNSGGHQQQDQQQVLSMELLRRIAQQHQHQQQQQHHPQGDNNQYYGHGHGYGNEYQR</sequence>
<dbReference type="InterPro" id="IPR009057">
    <property type="entry name" value="Homeodomain-like_sf"/>
</dbReference>
<dbReference type="EC" id="2.5.1.16" evidence="18"/>
<evidence type="ECO:0000256" key="5">
    <source>
        <dbReference type="ARBA" id="ARBA00022813"/>
    </source>
</evidence>
<reference evidence="18" key="1">
    <citation type="submission" date="2023-06" db="EMBL/GenBank/DDBJ databases">
        <title>Survivors Of The Sea: Transcriptome response of Skeletonema marinoi to long-term dormancy.</title>
        <authorList>
            <person name="Pinder M.I.M."/>
            <person name="Kourtchenko O."/>
            <person name="Robertson E.K."/>
            <person name="Larsson T."/>
            <person name="Maumus F."/>
            <person name="Osuna-Cruz C.M."/>
            <person name="Vancaester E."/>
            <person name="Stenow R."/>
            <person name="Vandepoele K."/>
            <person name="Ploug H."/>
            <person name="Bruchert V."/>
            <person name="Godhe A."/>
            <person name="Topel M."/>
        </authorList>
    </citation>
    <scope>NUCLEOTIDE SEQUENCE</scope>
    <source>
        <strain evidence="18">R05AC</strain>
    </source>
</reference>
<dbReference type="Proteomes" id="UP001224775">
    <property type="component" value="Unassembled WGS sequence"/>
</dbReference>
<feature type="compositionally biased region" description="Basic and acidic residues" evidence="12">
    <location>
        <begin position="1577"/>
        <end position="1610"/>
    </location>
</feature>
<feature type="compositionally biased region" description="Gly residues" evidence="12">
    <location>
        <begin position="891"/>
        <end position="905"/>
    </location>
</feature>
<evidence type="ECO:0000259" key="17">
    <source>
        <dbReference type="PROSITE" id="PS51294"/>
    </source>
</evidence>
<evidence type="ECO:0000259" key="14">
    <source>
        <dbReference type="PROSITE" id="PS50090"/>
    </source>
</evidence>
<dbReference type="InterPro" id="IPR001045">
    <property type="entry name" value="Spermi_synthase"/>
</dbReference>
<dbReference type="HAMAP" id="MF_00198">
    <property type="entry name" value="Spermidine_synth"/>
    <property type="match status" value="1"/>
</dbReference>
<feature type="compositionally biased region" description="Basic and acidic residues" evidence="12">
    <location>
        <begin position="2136"/>
        <end position="2145"/>
    </location>
</feature>
<feature type="region of interest" description="Disordered" evidence="12">
    <location>
        <begin position="1859"/>
        <end position="1882"/>
    </location>
</feature>
<dbReference type="Pfam" id="PF02675">
    <property type="entry name" value="AdoMet_dc"/>
    <property type="match status" value="1"/>
</dbReference>
<dbReference type="FunFam" id="3.60.90.10:FF:000025">
    <property type="entry name" value="Uncharacterized protein"/>
    <property type="match status" value="1"/>
</dbReference>
<comment type="caution">
    <text evidence="18">The sequence shown here is derived from an EMBL/GenBank/DDBJ whole genome shotgun (WGS) entry which is preliminary data.</text>
</comment>
<feature type="compositionally biased region" description="Basic and acidic residues" evidence="12">
    <location>
        <begin position="136"/>
        <end position="157"/>
    </location>
</feature>
<dbReference type="PANTHER" id="PTHR11558">
    <property type="entry name" value="SPERMIDINE/SPERMINE SYNTHASE"/>
    <property type="match status" value="1"/>
</dbReference>
<dbReference type="CDD" id="cd02440">
    <property type="entry name" value="AdoMet_MTases"/>
    <property type="match status" value="1"/>
</dbReference>
<feature type="domain" description="SANT" evidence="16">
    <location>
        <begin position="2158"/>
        <end position="2209"/>
    </location>
</feature>
<dbReference type="Gene3D" id="1.10.10.60">
    <property type="entry name" value="Homeodomain-like"/>
    <property type="match status" value="2"/>
</dbReference>
<dbReference type="GO" id="GO:0004766">
    <property type="term" value="F:spermidine synthase activity"/>
    <property type="evidence" value="ECO:0007669"/>
    <property type="project" value="UniProtKB-EC"/>
</dbReference>
<dbReference type="InterPro" id="IPR003826">
    <property type="entry name" value="AdoMetDC_fam_prok"/>
</dbReference>
<protein>
    <submittedName>
        <fullName evidence="18">Polyamine aminopropyltransferase</fullName>
        <ecNumber evidence="18">2.5.1.16</ecNumber>
    </submittedName>
</protein>
<dbReference type="SUPFAM" id="SSF56276">
    <property type="entry name" value="S-adenosylmethionine decarboxylase"/>
    <property type="match status" value="1"/>
</dbReference>
<evidence type="ECO:0000256" key="10">
    <source>
        <dbReference type="ARBA" id="ARBA00023317"/>
    </source>
</evidence>
<evidence type="ECO:0000256" key="6">
    <source>
        <dbReference type="ARBA" id="ARBA00023115"/>
    </source>
</evidence>
<feature type="domain" description="HTH myb-type" evidence="17">
    <location>
        <begin position="2155"/>
        <end position="2209"/>
    </location>
</feature>
<organism evidence="18 19">
    <name type="scientific">Skeletonema marinoi</name>
    <dbReference type="NCBI Taxonomy" id="267567"/>
    <lineage>
        <taxon>Eukaryota</taxon>
        <taxon>Sar</taxon>
        <taxon>Stramenopiles</taxon>
        <taxon>Ochrophyta</taxon>
        <taxon>Bacillariophyta</taxon>
        <taxon>Coscinodiscophyceae</taxon>
        <taxon>Thalassiosirophycidae</taxon>
        <taxon>Thalassiosirales</taxon>
        <taxon>Skeletonemataceae</taxon>
        <taxon>Skeletonema</taxon>
        <taxon>Skeletonema marinoi-dohrnii complex</taxon>
    </lineage>
</organism>
<dbReference type="InterPro" id="IPR017930">
    <property type="entry name" value="Myb_dom"/>
</dbReference>
<feature type="region of interest" description="Disordered" evidence="12">
    <location>
        <begin position="2113"/>
        <end position="2164"/>
    </location>
</feature>
<feature type="compositionally biased region" description="Gly residues" evidence="12">
    <location>
        <begin position="1122"/>
        <end position="1136"/>
    </location>
</feature>
<evidence type="ECO:0000313" key="19">
    <source>
        <dbReference type="Proteomes" id="UP001224775"/>
    </source>
</evidence>
<evidence type="ECO:0000256" key="3">
    <source>
        <dbReference type="ARBA" id="ARBA00022679"/>
    </source>
</evidence>
<evidence type="ECO:0000256" key="13">
    <source>
        <dbReference type="SAM" id="Phobius"/>
    </source>
</evidence>
<evidence type="ECO:0000256" key="9">
    <source>
        <dbReference type="ARBA" id="ARBA00023270"/>
    </source>
</evidence>
<dbReference type="InterPro" id="IPR030373">
    <property type="entry name" value="PABS_CS"/>
</dbReference>
<dbReference type="SMART" id="SM00717">
    <property type="entry name" value="SANT"/>
    <property type="match status" value="2"/>
</dbReference>
<dbReference type="Gene3D" id="3.40.50.150">
    <property type="entry name" value="Vaccinia Virus protein VP39"/>
    <property type="match status" value="1"/>
</dbReference>
<feature type="compositionally biased region" description="Basic residues" evidence="12">
    <location>
        <begin position="907"/>
        <end position="919"/>
    </location>
</feature>
<evidence type="ECO:0000259" key="15">
    <source>
        <dbReference type="PROSITE" id="PS51006"/>
    </source>
</evidence>
<keyword evidence="8" id="KW-0456">Lyase</keyword>
<dbReference type="Pfam" id="PF01564">
    <property type="entry name" value="Spermine_synth"/>
    <property type="match status" value="1"/>
</dbReference>
<feature type="transmembrane region" description="Helical" evidence="13">
    <location>
        <begin position="12"/>
        <end position="33"/>
    </location>
</feature>
<dbReference type="SUPFAM" id="SSF53335">
    <property type="entry name" value="S-adenosyl-L-methionine-dependent methyltransferases"/>
    <property type="match status" value="1"/>
</dbReference>
<dbReference type="InterPro" id="IPR030374">
    <property type="entry name" value="PABS"/>
</dbReference>
<feature type="compositionally biased region" description="Basic and acidic residues" evidence="12">
    <location>
        <begin position="2211"/>
        <end position="2226"/>
    </location>
</feature>
<evidence type="ECO:0000256" key="7">
    <source>
        <dbReference type="ARBA" id="ARBA00023145"/>
    </source>
</evidence>
<feature type="compositionally biased region" description="Basic and acidic residues" evidence="12">
    <location>
        <begin position="1373"/>
        <end position="1385"/>
    </location>
</feature>
<dbReference type="InterPro" id="IPR017884">
    <property type="entry name" value="SANT_dom"/>
</dbReference>
<keyword evidence="9" id="KW-0704">Schiff base</keyword>
<feature type="domain" description="Myb-like" evidence="14">
    <location>
        <begin position="2155"/>
        <end position="2205"/>
    </location>
</feature>
<feature type="compositionally biased region" description="Low complexity" evidence="12">
    <location>
        <begin position="929"/>
        <end position="942"/>
    </location>
</feature>
<keyword evidence="19" id="KW-1185">Reference proteome</keyword>
<keyword evidence="6 11" id="KW-0620">Polyamine biosynthesis</keyword>
<keyword evidence="13" id="KW-0812">Transmembrane</keyword>
<dbReference type="GO" id="GO:0004014">
    <property type="term" value="F:adenosylmethionine decarboxylase activity"/>
    <property type="evidence" value="ECO:0007669"/>
    <property type="project" value="InterPro"/>
</dbReference>
<dbReference type="PROSITE" id="PS50090">
    <property type="entry name" value="MYB_LIKE"/>
    <property type="match status" value="1"/>
</dbReference>
<feature type="compositionally biased region" description="Basic and acidic residues" evidence="12">
    <location>
        <begin position="197"/>
        <end position="206"/>
    </location>
</feature>
<dbReference type="SUPFAM" id="SSF46689">
    <property type="entry name" value="Homeodomain-like"/>
    <property type="match status" value="2"/>
</dbReference>
<feature type="compositionally biased region" description="Basic residues" evidence="12">
    <location>
        <begin position="2227"/>
        <end position="2237"/>
    </location>
</feature>
<proteinExistence type="inferred from homology"/>
<dbReference type="PROSITE" id="PS51294">
    <property type="entry name" value="HTH_MYB"/>
    <property type="match status" value="1"/>
</dbReference>
<name>A0AAD8YL07_9STRA</name>
<keyword evidence="4" id="KW-0210">Decarboxylase</keyword>
<dbReference type="InterPro" id="IPR016067">
    <property type="entry name" value="S-AdoMet_deCO2ase_core"/>
</dbReference>
<accession>A0AAD8YL07</accession>
<evidence type="ECO:0000313" key="18">
    <source>
        <dbReference type="EMBL" id="KAK1748328.1"/>
    </source>
</evidence>
<dbReference type="Gene3D" id="3.60.90.10">
    <property type="entry name" value="S-adenosylmethionine decarboxylase"/>
    <property type="match status" value="1"/>
</dbReference>
<keyword evidence="13" id="KW-1133">Transmembrane helix</keyword>
<dbReference type="PROSITE" id="PS51006">
    <property type="entry name" value="PABS_2"/>
    <property type="match status" value="1"/>
</dbReference>
<feature type="active site" description="Proton acceptor" evidence="11">
    <location>
        <position position="550"/>
    </location>
</feature>
<keyword evidence="10" id="KW-0670">Pyruvate</keyword>
<feature type="compositionally biased region" description="Low complexity" evidence="12">
    <location>
        <begin position="2263"/>
        <end position="2276"/>
    </location>
</feature>
<dbReference type="GO" id="GO:0008295">
    <property type="term" value="P:spermidine biosynthetic process"/>
    <property type="evidence" value="ECO:0007669"/>
    <property type="project" value="InterPro"/>
</dbReference>